<reference evidence="1" key="1">
    <citation type="submission" date="2022-01" db="EMBL/GenBank/DDBJ databases">
        <authorList>
            <person name="King R."/>
        </authorList>
    </citation>
    <scope>NUCLEOTIDE SEQUENCE</scope>
</reference>
<gene>
    <name evidence="1" type="ORF">PSYICH_LOCUS8986</name>
</gene>
<dbReference type="EMBL" id="OV651815">
    <property type="protein sequence ID" value="CAH1107776.1"/>
    <property type="molecule type" value="Genomic_DNA"/>
</dbReference>
<sequence length="100" mass="11689">MEESEMIEDEEIEQRDIIADPTRKELEKVIGKNANGKSPGKDGINIELIKYEGNELKERLFSLIQNIWKKQKNAERVGNRRGDKQSIKKMTNKYVKIIEE</sequence>
<name>A0A9P0CTE4_9CUCU</name>
<dbReference type="AlphaFoldDB" id="A0A9P0CTE4"/>
<dbReference type="OrthoDB" id="6774735at2759"/>
<protein>
    <submittedName>
        <fullName evidence="1">Uncharacterized protein</fullName>
    </submittedName>
</protein>
<evidence type="ECO:0000313" key="2">
    <source>
        <dbReference type="Proteomes" id="UP001153636"/>
    </source>
</evidence>
<organism evidence="1 2">
    <name type="scientific">Psylliodes chrysocephalus</name>
    <dbReference type="NCBI Taxonomy" id="3402493"/>
    <lineage>
        <taxon>Eukaryota</taxon>
        <taxon>Metazoa</taxon>
        <taxon>Ecdysozoa</taxon>
        <taxon>Arthropoda</taxon>
        <taxon>Hexapoda</taxon>
        <taxon>Insecta</taxon>
        <taxon>Pterygota</taxon>
        <taxon>Neoptera</taxon>
        <taxon>Endopterygota</taxon>
        <taxon>Coleoptera</taxon>
        <taxon>Polyphaga</taxon>
        <taxon>Cucujiformia</taxon>
        <taxon>Chrysomeloidea</taxon>
        <taxon>Chrysomelidae</taxon>
        <taxon>Galerucinae</taxon>
        <taxon>Alticini</taxon>
        <taxon>Psylliodes</taxon>
    </lineage>
</organism>
<accession>A0A9P0CTE4</accession>
<proteinExistence type="predicted"/>
<dbReference type="Proteomes" id="UP001153636">
    <property type="component" value="Chromosome 3"/>
</dbReference>
<evidence type="ECO:0000313" key="1">
    <source>
        <dbReference type="EMBL" id="CAH1107776.1"/>
    </source>
</evidence>
<keyword evidence="2" id="KW-1185">Reference proteome</keyword>